<feature type="domain" description="Lcl C-terminal" evidence="2">
    <location>
        <begin position="54"/>
        <end position="166"/>
    </location>
</feature>
<feature type="chain" id="PRO_5043668479" evidence="1">
    <location>
        <begin position="18"/>
        <end position="170"/>
    </location>
</feature>
<dbReference type="EMBL" id="CP139487">
    <property type="protein sequence ID" value="WPU66607.1"/>
    <property type="molecule type" value="Genomic_DNA"/>
</dbReference>
<proteinExistence type="predicted"/>
<evidence type="ECO:0000313" key="3">
    <source>
        <dbReference type="EMBL" id="WPU66607.1"/>
    </source>
</evidence>
<keyword evidence="1" id="KW-0732">Signal</keyword>
<reference evidence="3 4" key="1">
    <citation type="submission" date="2023-11" db="EMBL/GenBank/DDBJ databases">
        <title>Peredibacter starrii A3.12.</title>
        <authorList>
            <person name="Mitchell R.J."/>
        </authorList>
    </citation>
    <scope>NUCLEOTIDE SEQUENCE [LARGE SCALE GENOMIC DNA]</scope>
    <source>
        <strain evidence="3 4">A3.12</strain>
    </source>
</reference>
<dbReference type="Proteomes" id="UP001324634">
    <property type="component" value="Chromosome"/>
</dbReference>
<evidence type="ECO:0000256" key="1">
    <source>
        <dbReference type="SAM" id="SignalP"/>
    </source>
</evidence>
<keyword evidence="4" id="KW-1185">Reference proteome</keyword>
<evidence type="ECO:0000259" key="2">
    <source>
        <dbReference type="Pfam" id="PF07603"/>
    </source>
</evidence>
<feature type="signal peptide" evidence="1">
    <location>
        <begin position="1"/>
        <end position="17"/>
    </location>
</feature>
<dbReference type="InterPro" id="IPR011460">
    <property type="entry name" value="Lcl_C"/>
</dbReference>
<sequence>MRYLYLIPFFFISTAFAKPCGLQGTVEDRIKDCNQSKGNFVLVSATDKGVEFYQDTKTKLIWGSRIPTDFNHYGSQKACDDEVSGYEVLGSLKWRLPSIREYETAAANGMKEALPNMNHWFWSSTPVKTRRKYRRRAVPASVYLWDGSEQKTDVGDLKDGASVRCVAKDS</sequence>
<evidence type="ECO:0000313" key="4">
    <source>
        <dbReference type="Proteomes" id="UP001324634"/>
    </source>
</evidence>
<accession>A0AAX4HTR9</accession>
<dbReference type="RefSeq" id="WP_321398991.1">
    <property type="nucleotide sequence ID" value="NZ_CP139487.1"/>
</dbReference>
<name>A0AAX4HTR9_9BACT</name>
<dbReference type="KEGG" id="psti:SOO65_07600"/>
<gene>
    <name evidence="3" type="ORF">SOO65_07600</name>
</gene>
<protein>
    <submittedName>
        <fullName evidence="3">DUF1566 domain-containing protein</fullName>
    </submittedName>
</protein>
<dbReference type="AlphaFoldDB" id="A0AAX4HTR9"/>
<dbReference type="Pfam" id="PF07603">
    <property type="entry name" value="Lcl_C"/>
    <property type="match status" value="1"/>
</dbReference>
<organism evidence="3 4">
    <name type="scientific">Peredibacter starrii</name>
    <dbReference type="NCBI Taxonomy" id="28202"/>
    <lineage>
        <taxon>Bacteria</taxon>
        <taxon>Pseudomonadati</taxon>
        <taxon>Bdellovibrionota</taxon>
        <taxon>Bacteriovoracia</taxon>
        <taxon>Bacteriovoracales</taxon>
        <taxon>Bacteriovoracaceae</taxon>
        <taxon>Peredibacter</taxon>
    </lineage>
</organism>